<feature type="region of interest" description="Disordered" evidence="8">
    <location>
        <begin position="822"/>
        <end position="846"/>
    </location>
</feature>
<evidence type="ECO:0000313" key="12">
    <source>
        <dbReference type="EMBL" id="ODN84344.1"/>
    </source>
</evidence>
<dbReference type="InterPro" id="IPR025799">
    <property type="entry name" value="Arg_MeTrfase"/>
</dbReference>
<evidence type="ECO:0000259" key="9">
    <source>
        <dbReference type="Pfam" id="PF05185"/>
    </source>
</evidence>
<dbReference type="SUPFAM" id="SSF53335">
    <property type="entry name" value="S-adenosyl-L-methionine-dependent methyltransferases"/>
    <property type="match status" value="1"/>
</dbReference>
<feature type="domain" description="PRMT5 oligomerisation" evidence="11">
    <location>
        <begin position="625"/>
        <end position="880"/>
    </location>
</feature>
<evidence type="ECO:0000313" key="13">
    <source>
        <dbReference type="Proteomes" id="UP000094065"/>
    </source>
</evidence>
<feature type="binding site" evidence="5">
    <location>
        <begin position="486"/>
        <end position="487"/>
    </location>
    <ligand>
        <name>S-adenosyl-L-methionine</name>
        <dbReference type="ChEBI" id="CHEBI:59789"/>
    </ligand>
</feature>
<dbReference type="STRING" id="1295533.A0A1E3I6V7"/>
<evidence type="ECO:0000256" key="1">
    <source>
        <dbReference type="ARBA" id="ARBA00022603"/>
    </source>
</evidence>
<dbReference type="PANTHER" id="PTHR10738">
    <property type="entry name" value="PROTEIN ARGININE N-METHYLTRANSFERASE 5"/>
    <property type="match status" value="1"/>
</dbReference>
<dbReference type="Pfam" id="PF17286">
    <property type="entry name" value="PRMT5_C"/>
    <property type="match status" value="1"/>
</dbReference>
<evidence type="ECO:0000256" key="5">
    <source>
        <dbReference type="PIRSR" id="PIRSR015894-2"/>
    </source>
</evidence>
<feature type="region of interest" description="Disordered" evidence="8">
    <location>
        <begin position="219"/>
        <end position="245"/>
    </location>
</feature>
<dbReference type="PANTHER" id="PTHR10738:SF0">
    <property type="entry name" value="PROTEIN ARGININE N-METHYLTRANSFERASE 5"/>
    <property type="match status" value="1"/>
</dbReference>
<feature type="domain" description="PRMT5 arginine-N-methyltransferase" evidence="9">
    <location>
        <begin position="455"/>
        <end position="622"/>
    </location>
</feature>
<evidence type="ECO:0000256" key="6">
    <source>
        <dbReference type="PIRSR" id="PIRSR015894-3"/>
    </source>
</evidence>
<keyword evidence="2 7" id="KW-0808">Transferase</keyword>
<reference evidence="12 13" key="1">
    <citation type="submission" date="2016-06" db="EMBL/GenBank/DDBJ databases">
        <title>Evolution of pathogenesis and genome organization in the Tremellales.</title>
        <authorList>
            <person name="Cuomo C."/>
            <person name="Litvintseva A."/>
            <person name="Heitman J."/>
            <person name="Chen Y."/>
            <person name="Sun S."/>
            <person name="Springer D."/>
            <person name="Dromer F."/>
            <person name="Young S."/>
            <person name="Zeng Q."/>
            <person name="Chapman S."/>
            <person name="Gujja S."/>
            <person name="Saif S."/>
            <person name="Birren B."/>
        </authorList>
    </citation>
    <scope>NUCLEOTIDE SEQUENCE [LARGE SCALE GENOMIC DNA]</scope>
    <source>
        <strain evidence="12 13">CBS 6039</strain>
    </source>
</reference>
<dbReference type="PROSITE" id="PS51678">
    <property type="entry name" value="SAM_MT_PRMT"/>
    <property type="match status" value="1"/>
</dbReference>
<dbReference type="RefSeq" id="XP_018998147.1">
    <property type="nucleotide sequence ID" value="XM_019133442.1"/>
</dbReference>
<feature type="binding site" evidence="5">
    <location>
        <position position="477"/>
    </location>
    <ligand>
        <name>S-adenosyl-L-methionine</name>
        <dbReference type="ChEBI" id="CHEBI:59789"/>
    </ligand>
</feature>
<feature type="domain" description="PRMT5 TIM barrel" evidence="10">
    <location>
        <begin position="40"/>
        <end position="422"/>
    </location>
</feature>
<dbReference type="InterPro" id="IPR035075">
    <property type="entry name" value="PRMT5"/>
</dbReference>
<evidence type="ECO:0000256" key="3">
    <source>
        <dbReference type="ARBA" id="ARBA00022691"/>
    </source>
</evidence>
<organism evidence="12 13">
    <name type="scientific">Cryptococcus amylolentus CBS 6039</name>
    <dbReference type="NCBI Taxonomy" id="1295533"/>
    <lineage>
        <taxon>Eukaryota</taxon>
        <taxon>Fungi</taxon>
        <taxon>Dikarya</taxon>
        <taxon>Basidiomycota</taxon>
        <taxon>Agaricomycotina</taxon>
        <taxon>Tremellomycetes</taxon>
        <taxon>Tremellales</taxon>
        <taxon>Cryptococcaceae</taxon>
        <taxon>Cryptococcus</taxon>
    </lineage>
</organism>
<accession>A0A1E3I6V7</accession>
<feature type="binding site" evidence="5">
    <location>
        <begin position="567"/>
        <end position="568"/>
    </location>
    <ligand>
        <name>S-adenosyl-L-methionine</name>
        <dbReference type="ChEBI" id="CHEBI:59789"/>
    </ligand>
</feature>
<protein>
    <recommendedName>
        <fullName evidence="14">Protein arginine N-methyltransferase</fullName>
    </recommendedName>
</protein>
<evidence type="ECO:0000256" key="8">
    <source>
        <dbReference type="SAM" id="MobiDB-lite"/>
    </source>
</evidence>
<comment type="caution">
    <text evidence="12">The sequence shown here is derived from an EMBL/GenBank/DDBJ whole genome shotgun (WGS) entry which is preliminary data.</text>
</comment>
<dbReference type="Pfam" id="PF17285">
    <property type="entry name" value="PRMT5_TIM"/>
    <property type="match status" value="1"/>
</dbReference>
<dbReference type="GO" id="GO:0005829">
    <property type="term" value="C:cytosol"/>
    <property type="evidence" value="ECO:0007669"/>
    <property type="project" value="TreeGrafter"/>
</dbReference>
<dbReference type="OrthoDB" id="1368803at2759"/>
<gene>
    <name evidence="12" type="ORF">L202_00313</name>
</gene>
<feature type="binding site" evidence="5">
    <location>
        <position position="540"/>
    </location>
    <ligand>
        <name>S-adenosyl-L-methionine</name>
        <dbReference type="ChEBI" id="CHEBI:59789"/>
    </ligand>
</feature>
<evidence type="ECO:0000256" key="2">
    <source>
        <dbReference type="ARBA" id="ARBA00022679"/>
    </source>
</evidence>
<evidence type="ECO:0008006" key="14">
    <source>
        <dbReference type="Google" id="ProtNLM"/>
    </source>
</evidence>
<dbReference type="GO" id="GO:0016274">
    <property type="term" value="F:protein-arginine N-methyltransferase activity"/>
    <property type="evidence" value="ECO:0007669"/>
    <property type="project" value="InterPro"/>
</dbReference>
<dbReference type="InterPro" id="IPR035248">
    <property type="entry name" value="PRMT5_C"/>
</dbReference>
<evidence type="ECO:0000259" key="11">
    <source>
        <dbReference type="Pfam" id="PF17286"/>
    </source>
</evidence>
<dbReference type="FunFam" id="2.70.160.11:FF:000020">
    <property type="entry name" value="Protein arginine N-methyltransferase"/>
    <property type="match status" value="1"/>
</dbReference>
<name>A0A1E3I6V7_9TREE</name>
<feature type="active site" description="Proton donor/acceptor" evidence="4">
    <location>
        <position position="602"/>
    </location>
</feature>
<sequence>MPRHNVVLHLPAPLPAPPIDPRPSPSPLQQVVQSTLQTTDYDLVSLPLSNQKWQDRWEKLCLHPVFDEDTISPAELDKLERERRVVDREADLWRRDGGLKREEVNISRIEEVGGVGSEGRVLAVASEWLEMDSADEGIRFDSELALKAEYAHALYLSLPTLIIPAPSPLNRAHLPSYARAIMGLLQMGGDKAVTEISVRIPVTDPMELIKDIQTGGAISPVPFNQPPSVQAQADKKHKRLSSLSTRPQSMQAQMALFANNAHQAPMPAPNAAAAGQRITSGASSMMSAPLSVAGAALQAPPTRTGTTQVEEMSSTWEMWDCIRTICGYHPRLSVTLDLTNPLPPSVGALARWTAEPVRHVWLPATSFIPNAKGYPVLSKATQAFIRGMSKKNPTYILSQTTAKRHPAGGPHAYLQYVRHITNTPPAHTTPQSTSTPGHPSAHMAFPSNGVADLYAGYTDYLQAPLRPLEDDLASETYAGFEKDTVKYERYESAITQALMDLPANKKHVITVVGAGRGPLVDCALRALLHASRQATIYAVEKNPSAFLTLQERKELEWRDKVNIVFSDMRSVDVKEAGSRVGDAVELCDLLVSELLGSFGDNEGSPECLDGAMRLLKPTGISIPTSYTAHIAPISTTILHQATHGQYTKPGTSETPHVVMMSQVNLISGDNNVPGVSWRCGERVQQCWQFVHPRRDIAVDTKGLPLTNSHNTRASTHTFHIPHASTLHGLAGYFEAHLYGDIGLSIHPDNAHVVSPDLFSWFPLFFPLKEPVYLPSGSELVVNVWRMGDGRGKRVWYEWSVEGYLPVVQAAVSAPGSASLGGGQRAASGASGAMGGGQPSPLMDAQFSPGLGGRSSGVVGEMGRVKISQSSIHNAGGVHSWVSL</sequence>
<dbReference type="EMBL" id="AWGJ01000001">
    <property type="protein sequence ID" value="ODN84344.1"/>
    <property type="molecule type" value="Genomic_DNA"/>
</dbReference>
<dbReference type="Gene3D" id="2.70.160.11">
    <property type="entry name" value="Hnrnp arginine n-methyltransferase1"/>
    <property type="match status" value="1"/>
</dbReference>
<dbReference type="GO" id="GO:0005634">
    <property type="term" value="C:nucleus"/>
    <property type="evidence" value="ECO:0007669"/>
    <property type="project" value="TreeGrafter"/>
</dbReference>
<dbReference type="Pfam" id="PF05185">
    <property type="entry name" value="PRMT5"/>
    <property type="match status" value="1"/>
</dbReference>
<evidence type="ECO:0000259" key="10">
    <source>
        <dbReference type="Pfam" id="PF17285"/>
    </source>
</evidence>
<dbReference type="GO" id="GO:0006355">
    <property type="term" value="P:regulation of DNA-templated transcription"/>
    <property type="evidence" value="ECO:0007669"/>
    <property type="project" value="TreeGrafter"/>
</dbReference>
<keyword evidence="13" id="KW-1185">Reference proteome</keyword>
<dbReference type="AlphaFoldDB" id="A0A1E3I6V7"/>
<dbReference type="Gene3D" id="3.20.20.150">
    <property type="entry name" value="Divalent-metal-dependent TIM barrel enzymes"/>
    <property type="match status" value="1"/>
</dbReference>
<evidence type="ECO:0000256" key="4">
    <source>
        <dbReference type="PIRSR" id="PIRSR015894-1"/>
    </source>
</evidence>
<dbReference type="Gene3D" id="3.40.50.150">
    <property type="entry name" value="Vaccinia Virus protein VP39"/>
    <property type="match status" value="1"/>
</dbReference>
<dbReference type="GeneID" id="30151622"/>
<dbReference type="GO" id="GO:0032259">
    <property type="term" value="P:methylation"/>
    <property type="evidence" value="ECO:0007669"/>
    <property type="project" value="UniProtKB-KW"/>
</dbReference>
<evidence type="ECO:0000256" key="7">
    <source>
        <dbReference type="PROSITE-ProRule" id="PRU01015"/>
    </source>
</evidence>
<keyword evidence="3 5" id="KW-0949">S-adenosyl-L-methionine</keyword>
<dbReference type="InterPro" id="IPR035247">
    <property type="entry name" value="PRMT5_TIM"/>
</dbReference>
<dbReference type="InterPro" id="IPR029063">
    <property type="entry name" value="SAM-dependent_MTases_sf"/>
</dbReference>
<feature type="active site" description="Proton donor/acceptor" evidence="4">
    <location>
        <position position="593"/>
    </location>
</feature>
<feature type="site" description="Critical for specifying symmetric addition of methyl groups" evidence="6">
    <location>
        <position position="480"/>
    </location>
</feature>
<keyword evidence="1 7" id="KW-0489">Methyltransferase</keyword>
<dbReference type="Proteomes" id="UP000094065">
    <property type="component" value="Unassembled WGS sequence"/>
</dbReference>
<proteinExistence type="predicted"/>